<feature type="transmembrane region" description="Helical" evidence="7">
    <location>
        <begin position="93"/>
        <end position="115"/>
    </location>
</feature>
<protein>
    <submittedName>
        <fullName evidence="9">Multidrug DMT transporter permease</fullName>
    </submittedName>
</protein>
<evidence type="ECO:0000256" key="1">
    <source>
        <dbReference type="ARBA" id="ARBA00004651"/>
    </source>
</evidence>
<dbReference type="KEGG" id="cnt:JT31_07330"/>
<evidence type="ECO:0000313" key="9">
    <source>
        <dbReference type="EMBL" id="AIR04427.1"/>
    </source>
</evidence>
<dbReference type="OrthoDB" id="9814238at2"/>
<dbReference type="Proteomes" id="UP000029481">
    <property type="component" value="Chromosome"/>
</dbReference>
<gene>
    <name evidence="9" type="ORF">JT31_07330</name>
</gene>
<dbReference type="SUPFAM" id="SSF103481">
    <property type="entry name" value="Multidrug resistance efflux transporter EmrE"/>
    <property type="match status" value="2"/>
</dbReference>
<feature type="transmembrane region" description="Helical" evidence="7">
    <location>
        <begin position="149"/>
        <end position="170"/>
    </location>
</feature>
<keyword evidence="4 7" id="KW-0812">Transmembrane</keyword>
<feature type="domain" description="EamA" evidence="8">
    <location>
        <begin position="8"/>
        <end position="138"/>
    </location>
</feature>
<keyword evidence="3" id="KW-1003">Cell membrane</keyword>
<evidence type="ECO:0000256" key="4">
    <source>
        <dbReference type="ARBA" id="ARBA00022692"/>
    </source>
</evidence>
<evidence type="ECO:0000256" key="2">
    <source>
        <dbReference type="ARBA" id="ARBA00007362"/>
    </source>
</evidence>
<evidence type="ECO:0000313" key="10">
    <source>
        <dbReference type="Proteomes" id="UP000029481"/>
    </source>
</evidence>
<comment type="similarity">
    <text evidence="2">Belongs to the EamA transporter family.</text>
</comment>
<reference evidence="9 10" key="1">
    <citation type="submission" date="2014-09" db="EMBL/GenBank/DDBJ databases">
        <title>Cedecea neteri SSMD04 Genome Sequencing.</title>
        <authorList>
            <person name="Tan J.-Y."/>
        </authorList>
    </citation>
    <scope>NUCLEOTIDE SEQUENCE [LARGE SCALE GENOMIC DNA]</scope>
    <source>
        <strain evidence="9 10">SSMD04</strain>
    </source>
</reference>
<feature type="transmembrane region" description="Helical" evidence="7">
    <location>
        <begin position="66"/>
        <end position="87"/>
    </location>
</feature>
<dbReference type="Gene3D" id="1.10.3730.20">
    <property type="match status" value="2"/>
</dbReference>
<dbReference type="PANTHER" id="PTHR22911">
    <property type="entry name" value="ACYL-MALONYL CONDENSING ENZYME-RELATED"/>
    <property type="match status" value="1"/>
</dbReference>
<feature type="transmembrane region" description="Helical" evidence="7">
    <location>
        <begin position="36"/>
        <end position="54"/>
    </location>
</feature>
<accession>A0A089PVT6</accession>
<keyword evidence="5 7" id="KW-1133">Transmembrane helix</keyword>
<feature type="transmembrane region" description="Helical" evidence="7">
    <location>
        <begin position="12"/>
        <end position="30"/>
    </location>
</feature>
<feature type="transmembrane region" description="Helical" evidence="7">
    <location>
        <begin position="265"/>
        <end position="284"/>
    </location>
</feature>
<keyword evidence="10" id="KW-1185">Reference proteome</keyword>
<dbReference type="RefSeq" id="WP_038475023.1">
    <property type="nucleotide sequence ID" value="NZ_CP009451.1"/>
</dbReference>
<feature type="transmembrane region" description="Helical" evidence="7">
    <location>
        <begin position="234"/>
        <end position="253"/>
    </location>
</feature>
<feature type="transmembrane region" description="Helical" evidence="7">
    <location>
        <begin position="206"/>
        <end position="227"/>
    </location>
</feature>
<evidence type="ECO:0000256" key="6">
    <source>
        <dbReference type="ARBA" id="ARBA00023136"/>
    </source>
</evidence>
<evidence type="ECO:0000256" key="3">
    <source>
        <dbReference type="ARBA" id="ARBA00022475"/>
    </source>
</evidence>
<name>A0A089PVT6_9ENTR</name>
<evidence type="ECO:0000259" key="8">
    <source>
        <dbReference type="Pfam" id="PF00892"/>
    </source>
</evidence>
<proteinExistence type="inferred from homology"/>
<dbReference type="AlphaFoldDB" id="A0A089PVT6"/>
<dbReference type="Pfam" id="PF00892">
    <property type="entry name" value="EamA"/>
    <property type="match status" value="2"/>
</dbReference>
<feature type="transmembrane region" description="Helical" evidence="7">
    <location>
        <begin position="182"/>
        <end position="200"/>
    </location>
</feature>
<dbReference type="InterPro" id="IPR000620">
    <property type="entry name" value="EamA_dom"/>
</dbReference>
<dbReference type="PANTHER" id="PTHR22911:SF102">
    <property type="entry name" value="MEMBRANE PROTEIN"/>
    <property type="match status" value="1"/>
</dbReference>
<organism evidence="9 10">
    <name type="scientific">Cedecea neteri</name>
    <dbReference type="NCBI Taxonomy" id="158822"/>
    <lineage>
        <taxon>Bacteria</taxon>
        <taxon>Pseudomonadati</taxon>
        <taxon>Pseudomonadota</taxon>
        <taxon>Gammaproteobacteria</taxon>
        <taxon>Enterobacterales</taxon>
        <taxon>Enterobacteriaceae</taxon>
        <taxon>Cedecea</taxon>
    </lineage>
</organism>
<dbReference type="EMBL" id="CP009451">
    <property type="protein sequence ID" value="AIR04427.1"/>
    <property type="molecule type" value="Genomic_DNA"/>
</dbReference>
<dbReference type="InterPro" id="IPR037185">
    <property type="entry name" value="EmrE-like"/>
</dbReference>
<sequence>MTREIRTGSLQMIAAMLISGTIGALVVFSRQPIANVVFWRCVFATITLFILSMLSGNWRSHLNRKVVLIAALGGVALVVNWLLLFAAYSRTSIGLATVLYNTQPLMLVGMGVFILKEKVSRSRWLWLAASFAGMLLVLSSGLSHDGNSGWLLGIVMALGAAFFYALTALITRQLKGVPPQQIALVQVAIGTLLLLPLVDFQQHMTFTHWGIVAMLGIVHTGIMYQLLYGAIQKLPTSITASLSFIYPIVAVIVDRFVFNHSLSPIQFIGGAMILLAAAGINLGWGEKRRTKTVLAKG</sequence>
<feature type="transmembrane region" description="Helical" evidence="7">
    <location>
        <begin position="124"/>
        <end position="143"/>
    </location>
</feature>
<keyword evidence="6 7" id="KW-0472">Membrane</keyword>
<comment type="subcellular location">
    <subcellularLocation>
        <location evidence="1">Cell membrane</location>
        <topology evidence="1">Multi-pass membrane protein</topology>
    </subcellularLocation>
</comment>
<evidence type="ECO:0000256" key="5">
    <source>
        <dbReference type="ARBA" id="ARBA00022989"/>
    </source>
</evidence>
<evidence type="ECO:0000256" key="7">
    <source>
        <dbReference type="SAM" id="Phobius"/>
    </source>
</evidence>
<feature type="domain" description="EamA" evidence="8">
    <location>
        <begin position="152"/>
        <end position="281"/>
    </location>
</feature>
<dbReference type="GO" id="GO:0005886">
    <property type="term" value="C:plasma membrane"/>
    <property type="evidence" value="ECO:0007669"/>
    <property type="project" value="UniProtKB-SubCell"/>
</dbReference>